<dbReference type="InterPro" id="IPR005119">
    <property type="entry name" value="LysR_subst-bd"/>
</dbReference>
<dbReference type="Proteomes" id="UP000630528">
    <property type="component" value="Unassembled WGS sequence"/>
</dbReference>
<keyword evidence="7" id="KW-1185">Reference proteome</keyword>
<dbReference type="SUPFAM" id="SSF46785">
    <property type="entry name" value="Winged helix' DNA-binding domain"/>
    <property type="match status" value="1"/>
</dbReference>
<dbReference type="PANTHER" id="PTHR30126">
    <property type="entry name" value="HTH-TYPE TRANSCRIPTIONAL REGULATOR"/>
    <property type="match status" value="1"/>
</dbReference>
<evidence type="ECO:0000256" key="3">
    <source>
        <dbReference type="ARBA" id="ARBA00023125"/>
    </source>
</evidence>
<dbReference type="CDD" id="cd08419">
    <property type="entry name" value="PBP2_CbbR_RubisCO_like"/>
    <property type="match status" value="1"/>
</dbReference>
<comment type="similarity">
    <text evidence="1">Belongs to the LysR transcriptional regulatory family.</text>
</comment>
<reference evidence="6" key="2">
    <citation type="submission" date="2021-01" db="EMBL/GenBank/DDBJ databases">
        <authorList>
            <person name="Kang M."/>
        </authorList>
    </citation>
    <scope>NUCLEOTIDE SEQUENCE</scope>
    <source>
        <strain evidence="6">KACC 17527</strain>
    </source>
</reference>
<evidence type="ECO:0000256" key="1">
    <source>
        <dbReference type="ARBA" id="ARBA00009437"/>
    </source>
</evidence>
<keyword evidence="4" id="KW-0804">Transcription</keyword>
<name>A0A934WMC8_9BURK</name>
<dbReference type="SUPFAM" id="SSF53850">
    <property type="entry name" value="Periplasmic binding protein-like II"/>
    <property type="match status" value="1"/>
</dbReference>
<comment type="caution">
    <text evidence="6">The sequence shown here is derived from an EMBL/GenBank/DDBJ whole genome shotgun (WGS) entry which is preliminary data.</text>
</comment>
<evidence type="ECO:0000313" key="6">
    <source>
        <dbReference type="EMBL" id="MBK6006363.1"/>
    </source>
</evidence>
<organism evidence="6 7">
    <name type="scientific">Ramlibacter ginsenosidimutans</name>
    <dbReference type="NCBI Taxonomy" id="502333"/>
    <lineage>
        <taxon>Bacteria</taxon>
        <taxon>Pseudomonadati</taxon>
        <taxon>Pseudomonadota</taxon>
        <taxon>Betaproteobacteria</taxon>
        <taxon>Burkholderiales</taxon>
        <taxon>Comamonadaceae</taxon>
        <taxon>Ramlibacter</taxon>
    </lineage>
</organism>
<dbReference type="InterPro" id="IPR000847">
    <property type="entry name" value="LysR_HTH_N"/>
</dbReference>
<dbReference type="GO" id="GO:0003700">
    <property type="term" value="F:DNA-binding transcription factor activity"/>
    <property type="evidence" value="ECO:0007669"/>
    <property type="project" value="InterPro"/>
</dbReference>
<evidence type="ECO:0000256" key="4">
    <source>
        <dbReference type="ARBA" id="ARBA00023163"/>
    </source>
</evidence>
<accession>A0A934WMC8</accession>
<dbReference type="PROSITE" id="PS50931">
    <property type="entry name" value="HTH_LYSR"/>
    <property type="match status" value="1"/>
</dbReference>
<keyword evidence="3" id="KW-0238">DNA-binding</keyword>
<keyword evidence="2" id="KW-0805">Transcription regulation</keyword>
<dbReference type="GO" id="GO:0000976">
    <property type="term" value="F:transcription cis-regulatory region binding"/>
    <property type="evidence" value="ECO:0007669"/>
    <property type="project" value="TreeGrafter"/>
</dbReference>
<dbReference type="FunFam" id="1.10.10.10:FF:000001">
    <property type="entry name" value="LysR family transcriptional regulator"/>
    <property type="match status" value="1"/>
</dbReference>
<proteinExistence type="inferred from homology"/>
<dbReference type="Pfam" id="PF03466">
    <property type="entry name" value="LysR_substrate"/>
    <property type="match status" value="1"/>
</dbReference>
<evidence type="ECO:0000259" key="5">
    <source>
        <dbReference type="PROSITE" id="PS50931"/>
    </source>
</evidence>
<gene>
    <name evidence="6" type="ORF">JJB11_09695</name>
</gene>
<dbReference type="EMBL" id="JAEPWM010000003">
    <property type="protein sequence ID" value="MBK6006363.1"/>
    <property type="molecule type" value="Genomic_DNA"/>
</dbReference>
<dbReference type="Gene3D" id="1.10.10.10">
    <property type="entry name" value="Winged helix-like DNA-binding domain superfamily/Winged helix DNA-binding domain"/>
    <property type="match status" value="1"/>
</dbReference>
<dbReference type="Gene3D" id="3.40.190.290">
    <property type="match status" value="1"/>
</dbReference>
<reference evidence="6" key="1">
    <citation type="journal article" date="2012" name="J. Microbiol. Biotechnol.">
        <title>Ramlibacter ginsenosidimutans sp. nov., with ginsenoside-converting activity.</title>
        <authorList>
            <person name="Wang L."/>
            <person name="An D.S."/>
            <person name="Kim S.G."/>
            <person name="Jin F.X."/>
            <person name="Kim S.C."/>
            <person name="Lee S.T."/>
            <person name="Im W.T."/>
        </authorList>
    </citation>
    <scope>NUCLEOTIDE SEQUENCE</scope>
    <source>
        <strain evidence="6">KACC 17527</strain>
    </source>
</reference>
<dbReference type="InterPro" id="IPR036390">
    <property type="entry name" value="WH_DNA-bd_sf"/>
</dbReference>
<dbReference type="InterPro" id="IPR036388">
    <property type="entry name" value="WH-like_DNA-bd_sf"/>
</dbReference>
<dbReference type="PANTHER" id="PTHR30126:SF5">
    <property type="entry name" value="HTH-TYPE TRANSCRIPTIONAL ACTIVATOR CMPR"/>
    <property type="match status" value="1"/>
</dbReference>
<dbReference type="Pfam" id="PF00126">
    <property type="entry name" value="HTH_1"/>
    <property type="match status" value="1"/>
</dbReference>
<dbReference type="RefSeq" id="WP_201169349.1">
    <property type="nucleotide sequence ID" value="NZ_JAEPWM010000003.1"/>
</dbReference>
<feature type="domain" description="HTH lysR-type" evidence="5">
    <location>
        <begin position="1"/>
        <end position="61"/>
    </location>
</feature>
<sequence length="322" mass="35774">MKNATLRQLKVFEAVARHRSFSRAAEELHLTQPAVSTQVSKLEDHAGLPLFEQLGKKIHLTAAGEQMLQSSREIIQKFQEAEEAMAQFKGVSGGRLNVSVISAGDYFFPRLLVEFAQRHEGVTLNFDVVNREELLAQMRENRTDLAVMVRPPEDEDTMAEPFAPHPYVIVSAPSHPLAGTPRIPVTRIVREPFVVREKGSDTWHSLVQGFGKNLQDLNIAMEIRSTETIKQAVIAGMGVSFLSAHTVSRELQAGSLTVLDVQGFPLMLNWYVVHRRAKRLPPVAQAFKNFLMADGADLIDQALGVKKKPATRAAPTSARRPK</sequence>
<evidence type="ECO:0000256" key="2">
    <source>
        <dbReference type="ARBA" id="ARBA00023015"/>
    </source>
</evidence>
<dbReference type="PRINTS" id="PR00039">
    <property type="entry name" value="HTHLYSR"/>
</dbReference>
<dbReference type="AlphaFoldDB" id="A0A934WMC8"/>
<protein>
    <submittedName>
        <fullName evidence="6">LysR family transcriptional regulator</fullName>
    </submittedName>
</protein>
<evidence type="ECO:0000313" key="7">
    <source>
        <dbReference type="Proteomes" id="UP000630528"/>
    </source>
</evidence>